<proteinExistence type="inferred from homology"/>
<dbReference type="PANTHER" id="PTHR46847">
    <property type="entry name" value="D-ALLOSE-BINDING PERIPLASMIC PROTEIN-RELATED"/>
    <property type="match status" value="1"/>
</dbReference>
<dbReference type="Gene3D" id="3.40.50.2300">
    <property type="match status" value="1"/>
</dbReference>
<comment type="subcellular location">
    <subcellularLocation>
        <location evidence="1">Cell envelope</location>
    </subcellularLocation>
</comment>
<name>A0ABW2DUE0_9ACTN</name>
<dbReference type="SUPFAM" id="SSF53822">
    <property type="entry name" value="Periplasmic binding protein-like I"/>
    <property type="match status" value="1"/>
</dbReference>
<comment type="similarity">
    <text evidence="2">Belongs to the bacterial solute-binding protein 2 family.</text>
</comment>
<accession>A0ABW2DUE0</accession>
<dbReference type="InterPro" id="IPR028082">
    <property type="entry name" value="Peripla_BP_I"/>
</dbReference>
<dbReference type="Pfam" id="PF13407">
    <property type="entry name" value="Peripla_BP_4"/>
    <property type="match status" value="1"/>
</dbReference>
<evidence type="ECO:0000313" key="6">
    <source>
        <dbReference type="EMBL" id="MFC7011466.1"/>
    </source>
</evidence>
<feature type="domain" description="Periplasmic binding protein" evidence="5">
    <location>
        <begin position="51"/>
        <end position="170"/>
    </location>
</feature>
<protein>
    <submittedName>
        <fullName evidence="6">Sugar ABC transporter substrate-binding protein</fullName>
    </submittedName>
</protein>
<dbReference type="RefSeq" id="WP_268254945.1">
    <property type="nucleotide sequence ID" value="NZ_BMWA01000021.1"/>
</dbReference>
<reference evidence="7" key="1">
    <citation type="journal article" date="2019" name="Int. J. Syst. Evol. Microbiol.">
        <title>The Global Catalogue of Microorganisms (GCM) 10K type strain sequencing project: providing services to taxonomists for standard genome sequencing and annotation.</title>
        <authorList>
            <consortium name="The Broad Institute Genomics Platform"/>
            <consortium name="The Broad Institute Genome Sequencing Center for Infectious Disease"/>
            <person name="Wu L."/>
            <person name="Ma J."/>
        </authorList>
    </citation>
    <scope>NUCLEOTIDE SEQUENCE [LARGE SCALE GENOMIC DNA]</scope>
    <source>
        <strain evidence="7">JCM 4855</strain>
    </source>
</reference>
<keyword evidence="7" id="KW-1185">Reference proteome</keyword>
<organism evidence="6 7">
    <name type="scientific">Streptomyces viridiviolaceus</name>
    <dbReference type="NCBI Taxonomy" id="68282"/>
    <lineage>
        <taxon>Bacteria</taxon>
        <taxon>Bacillati</taxon>
        <taxon>Actinomycetota</taxon>
        <taxon>Actinomycetes</taxon>
        <taxon>Kitasatosporales</taxon>
        <taxon>Streptomycetaceae</taxon>
        <taxon>Streptomyces</taxon>
    </lineage>
</organism>
<evidence type="ECO:0000256" key="3">
    <source>
        <dbReference type="ARBA" id="ARBA00022729"/>
    </source>
</evidence>
<evidence type="ECO:0000259" key="5">
    <source>
        <dbReference type="Pfam" id="PF13407"/>
    </source>
</evidence>
<sequence>MQLRPGKAVHGRQGGAGDPGAGHLPDQVAVHVQHLAPGGGRVPHRHARLGAADGVQRAQRVHRFAALPDNAEVVANQPGMFNPVKAQDVADSMIQAHPDLDYVFVANEAMAFAARRTFDAAGARDVRIVTENGTDEGLAAVQDGRFAATVANSPKVIGETAVRNTVALLGDGDKPKKVTEIPLTLITGENLADAPQYCPG</sequence>
<dbReference type="InterPro" id="IPR025997">
    <property type="entry name" value="SBP_2_dom"/>
</dbReference>
<evidence type="ECO:0000256" key="4">
    <source>
        <dbReference type="SAM" id="MobiDB-lite"/>
    </source>
</evidence>
<dbReference type="EMBL" id="JBHSYM010000013">
    <property type="protein sequence ID" value="MFC7011466.1"/>
    <property type="molecule type" value="Genomic_DNA"/>
</dbReference>
<keyword evidence="3" id="KW-0732">Signal</keyword>
<dbReference type="PANTHER" id="PTHR46847:SF1">
    <property type="entry name" value="D-ALLOSE-BINDING PERIPLASMIC PROTEIN-RELATED"/>
    <property type="match status" value="1"/>
</dbReference>
<gene>
    <name evidence="6" type="ORF">ACFQMH_06995</name>
</gene>
<dbReference type="Proteomes" id="UP001596409">
    <property type="component" value="Unassembled WGS sequence"/>
</dbReference>
<comment type="caution">
    <text evidence="6">The sequence shown here is derived from an EMBL/GenBank/DDBJ whole genome shotgun (WGS) entry which is preliminary data.</text>
</comment>
<evidence type="ECO:0000256" key="2">
    <source>
        <dbReference type="ARBA" id="ARBA00007639"/>
    </source>
</evidence>
<evidence type="ECO:0000313" key="7">
    <source>
        <dbReference type="Proteomes" id="UP001596409"/>
    </source>
</evidence>
<evidence type="ECO:0000256" key="1">
    <source>
        <dbReference type="ARBA" id="ARBA00004196"/>
    </source>
</evidence>
<feature type="region of interest" description="Disordered" evidence="4">
    <location>
        <begin position="1"/>
        <end position="24"/>
    </location>
</feature>